<evidence type="ECO:0000313" key="4">
    <source>
        <dbReference type="Proteomes" id="UP000001497"/>
    </source>
</evidence>
<evidence type="ECO:0000313" key="1">
    <source>
        <dbReference type="EMBL" id="ACX76040.1"/>
    </source>
</evidence>
<dbReference type="STRING" id="59374.FSU_3018"/>
<dbReference type="EMBL" id="CP002158">
    <property type="protein sequence ID" value="ADL25919.1"/>
    <property type="molecule type" value="Genomic_DNA"/>
</dbReference>
<dbReference type="HOGENOM" id="CLU_1203381_0_0_0"/>
<keyword evidence="4" id="KW-1185">Reference proteome</keyword>
<evidence type="ECO:0000313" key="2">
    <source>
        <dbReference type="EMBL" id="ADL25919.1"/>
    </source>
</evidence>
<name>C9RLM5_FIBSS</name>
<dbReference type="OrthoDB" id="9814772at2"/>
<evidence type="ECO:0000313" key="3">
    <source>
        <dbReference type="Proteomes" id="UP000000517"/>
    </source>
</evidence>
<proteinExistence type="predicted"/>
<dbReference type="Proteomes" id="UP000000517">
    <property type="component" value="Chromosome"/>
</dbReference>
<keyword evidence="2" id="KW-0449">Lipoprotein</keyword>
<dbReference type="KEGG" id="fsc:FSU_3018"/>
<dbReference type="PROSITE" id="PS51257">
    <property type="entry name" value="PROKAR_LIPOPROTEIN"/>
    <property type="match status" value="1"/>
</dbReference>
<protein>
    <submittedName>
        <fullName evidence="2">Putative lipoprotein</fullName>
    </submittedName>
</protein>
<accession>C9RLM5</accession>
<reference evidence="2" key="3">
    <citation type="submission" date="2010-08" db="EMBL/GenBank/DDBJ databases">
        <authorList>
            <person name="Durkin A.S."/>
            <person name="Nelson K.E."/>
            <person name="Morrison M."/>
            <person name="Forsberg C.W."/>
            <person name="Wilson D.B."/>
            <person name="Russell J.B."/>
            <person name="Cann I.K.O."/>
            <person name="Mackie R.I."/>
            <person name="White B.A."/>
        </authorList>
    </citation>
    <scope>NUCLEOTIDE SEQUENCE</scope>
    <source>
        <strain evidence="2">S85</strain>
    </source>
</reference>
<dbReference type="EMBL" id="CP001792">
    <property type="protein sequence ID" value="ACX76040.1"/>
    <property type="molecule type" value="Genomic_DNA"/>
</dbReference>
<gene>
    <name evidence="1" type="ordered locus">Fisuc_2454</name>
    <name evidence="2" type="ordered locus">FSU_3018</name>
</gene>
<sequence>MKYIKFVLVSLAVLFIMGCGGTKTTVSENWNWRPATIAVIFTNPVVMNADDVEDDLPEYVNNFSEWMSAELKRNIESKATLLGNNSRLRVYMMTYPRGISGSVNFYMGESGVMFEEKDVFALEGELALPEADAYLFIDQLKINSVLTGGGLGLLGLLLHEGLMTINGSYGFYDGKTHERIGYGTLAAVEDYVFGVSKSNWENLMENAVKFIFDDTPVLECDHCSVRAEANWDESKKTSRKEAPKKSVWD</sequence>
<reference evidence="3" key="2">
    <citation type="submission" date="2010-08" db="EMBL/GenBank/DDBJ databases">
        <title>Complete sequence of Fibrobacter succinogenes subsp. succinogenes S85.</title>
        <authorList>
            <person name="Durkin A.S."/>
            <person name="Nelson K.E."/>
            <person name="Morrison M."/>
            <person name="Forsberg C.W."/>
            <person name="Wilson D.B."/>
            <person name="Russell J.B."/>
            <person name="Cann I.K.O."/>
            <person name="Mackie R.I."/>
            <person name="White B.A."/>
        </authorList>
    </citation>
    <scope>NUCLEOTIDE SEQUENCE [LARGE SCALE GENOMIC DNA]</scope>
    <source>
        <strain evidence="3">ATCC 19169 / S85</strain>
    </source>
</reference>
<organism evidence="2 3">
    <name type="scientific">Fibrobacter succinogenes (strain ATCC 19169 / S85)</name>
    <dbReference type="NCBI Taxonomy" id="59374"/>
    <lineage>
        <taxon>Bacteria</taxon>
        <taxon>Pseudomonadati</taxon>
        <taxon>Fibrobacterota</taxon>
        <taxon>Fibrobacteria</taxon>
        <taxon>Fibrobacterales</taxon>
        <taxon>Fibrobacteraceae</taxon>
        <taxon>Fibrobacter</taxon>
    </lineage>
</organism>
<dbReference type="KEGG" id="fsu:Fisuc_2454"/>
<dbReference type="RefSeq" id="WP_014547069.1">
    <property type="nucleotide sequence ID" value="NC_013410.1"/>
</dbReference>
<dbReference type="AlphaFoldDB" id="C9RLM5"/>
<reference evidence="1 4" key="1">
    <citation type="submission" date="2009-10" db="EMBL/GenBank/DDBJ databases">
        <title>Complete sequence of Fibrobacter succinogenes subsp. succinogenes S85.</title>
        <authorList>
            <consortium name="US DOE Joint Genome Institute"/>
            <person name="Lucas S."/>
            <person name="Copeland A."/>
            <person name="Lapidus A."/>
            <person name="Glavina del Rio T."/>
            <person name="Tice H."/>
            <person name="Bruce D."/>
            <person name="Goodwin L."/>
            <person name="Pitluck S."/>
            <person name="Chertkov O."/>
            <person name="Detter J.C."/>
            <person name="Han C."/>
            <person name="Tapia R."/>
            <person name="Larimer F."/>
            <person name="Land M."/>
            <person name="Hauser L."/>
            <person name="Kyrpides N."/>
            <person name="Mikhailova N."/>
            <person name="Weimer P.J."/>
            <person name="Stevenson D.M."/>
            <person name="Boyum J."/>
            <person name="Brumm P.I."/>
            <person name="Mead D."/>
        </authorList>
    </citation>
    <scope>NUCLEOTIDE SEQUENCE [LARGE SCALE GENOMIC DNA]</scope>
    <source>
        <strain evidence="4">ATCC 19169 / S85</strain>
        <strain evidence="1">S85</strain>
    </source>
</reference>
<dbReference type="Proteomes" id="UP000001497">
    <property type="component" value="Chromosome"/>
</dbReference>